<dbReference type="RefSeq" id="WP_380839304.1">
    <property type="nucleotide sequence ID" value="NZ_JBHMCZ010000001.1"/>
</dbReference>
<evidence type="ECO:0000256" key="1">
    <source>
        <dbReference type="ARBA" id="ARBA00007169"/>
    </source>
</evidence>
<feature type="domain" description="Thioesterase TesA-like" evidence="3">
    <location>
        <begin position="23"/>
        <end position="242"/>
    </location>
</feature>
<evidence type="ECO:0000313" key="5">
    <source>
        <dbReference type="Proteomes" id="UP001595829"/>
    </source>
</evidence>
<dbReference type="Gene3D" id="3.40.50.1820">
    <property type="entry name" value="alpha/beta hydrolase"/>
    <property type="match status" value="1"/>
</dbReference>
<comment type="caution">
    <text evidence="4">The sequence shown here is derived from an EMBL/GenBank/DDBJ whole genome shotgun (WGS) entry which is preliminary data.</text>
</comment>
<protein>
    <submittedName>
        <fullName evidence="4">Thioesterase II family protein</fullName>
    </submittedName>
</protein>
<dbReference type="EMBL" id="JBHSJD010000007">
    <property type="protein sequence ID" value="MFC5022859.1"/>
    <property type="molecule type" value="Genomic_DNA"/>
</dbReference>
<dbReference type="PANTHER" id="PTHR11487">
    <property type="entry name" value="THIOESTERASE"/>
    <property type="match status" value="1"/>
</dbReference>
<evidence type="ECO:0000313" key="4">
    <source>
        <dbReference type="EMBL" id="MFC5022859.1"/>
    </source>
</evidence>
<proteinExistence type="inferred from homology"/>
<dbReference type="InterPro" id="IPR012223">
    <property type="entry name" value="TEII"/>
</dbReference>
<gene>
    <name evidence="4" type="ORF">ACFPM3_12025</name>
</gene>
<dbReference type="SMART" id="SM00824">
    <property type="entry name" value="PKS_TE"/>
    <property type="match status" value="1"/>
</dbReference>
<comment type="similarity">
    <text evidence="1">Belongs to the thioesterase family.</text>
</comment>
<sequence length="248" mass="27046">MTRTTTPWLRRFHEAAPGAVRLVCFPHAGGSAGFFFPLSGALSPDVEVLAVQYPGRQDRRQEGCAQDVETLVAESLAALSHLDQDRPLALFGHSMGAVVAYETARRLGTPPAILFASGRRAPSRTRDESMHLQPDEVLAADLRTLGGTDSELLDDPDILRMVLPAVRADYRAIETYRHTAGPPLACPIRVLTGASDTRVTPEEAEAWQHHTTADCAVDTFPGGHFFLREVQDEITTLVRRELGALARA</sequence>
<dbReference type="PANTHER" id="PTHR11487:SF0">
    <property type="entry name" value="S-ACYL FATTY ACID SYNTHASE THIOESTERASE, MEDIUM CHAIN"/>
    <property type="match status" value="1"/>
</dbReference>
<dbReference type="InterPro" id="IPR001031">
    <property type="entry name" value="Thioesterase"/>
</dbReference>
<dbReference type="Proteomes" id="UP001595829">
    <property type="component" value="Unassembled WGS sequence"/>
</dbReference>
<keyword evidence="5" id="KW-1185">Reference proteome</keyword>
<reference evidence="5" key="1">
    <citation type="journal article" date="2019" name="Int. J. Syst. Evol. Microbiol.">
        <title>The Global Catalogue of Microorganisms (GCM) 10K type strain sequencing project: providing services to taxonomists for standard genome sequencing and annotation.</title>
        <authorList>
            <consortium name="The Broad Institute Genomics Platform"/>
            <consortium name="The Broad Institute Genome Sequencing Center for Infectious Disease"/>
            <person name="Wu L."/>
            <person name="Ma J."/>
        </authorList>
    </citation>
    <scope>NUCLEOTIDE SEQUENCE [LARGE SCALE GENOMIC DNA]</scope>
    <source>
        <strain evidence="5">CGMCC 4.1648</strain>
    </source>
</reference>
<dbReference type="Pfam" id="PF00975">
    <property type="entry name" value="Thioesterase"/>
    <property type="match status" value="1"/>
</dbReference>
<evidence type="ECO:0000259" key="3">
    <source>
        <dbReference type="SMART" id="SM00824"/>
    </source>
</evidence>
<name>A0ABV9XEJ5_9ACTN</name>
<accession>A0ABV9XEJ5</accession>
<evidence type="ECO:0000256" key="2">
    <source>
        <dbReference type="ARBA" id="ARBA00022801"/>
    </source>
</evidence>
<organism evidence="4 5">
    <name type="scientific">Streptomyces coeruleoprunus</name>
    <dbReference type="NCBI Taxonomy" id="285563"/>
    <lineage>
        <taxon>Bacteria</taxon>
        <taxon>Bacillati</taxon>
        <taxon>Actinomycetota</taxon>
        <taxon>Actinomycetes</taxon>
        <taxon>Kitasatosporales</taxon>
        <taxon>Streptomycetaceae</taxon>
        <taxon>Streptomyces</taxon>
    </lineage>
</organism>
<dbReference type="SUPFAM" id="SSF53474">
    <property type="entry name" value="alpha/beta-Hydrolases"/>
    <property type="match status" value="1"/>
</dbReference>
<dbReference type="InterPro" id="IPR029058">
    <property type="entry name" value="AB_hydrolase_fold"/>
</dbReference>
<keyword evidence="2" id="KW-0378">Hydrolase</keyword>
<dbReference type="InterPro" id="IPR020802">
    <property type="entry name" value="TesA-like"/>
</dbReference>